<evidence type="ECO:0000313" key="3">
    <source>
        <dbReference type="Proteomes" id="UP000507245"/>
    </source>
</evidence>
<accession>A0A6J5W6C3</accession>
<dbReference type="Proteomes" id="UP000507245">
    <property type="component" value="Unassembled WGS sequence"/>
</dbReference>
<dbReference type="EMBL" id="CAEKKB010000001">
    <property type="protein sequence ID" value="CAB4297026.1"/>
    <property type="molecule type" value="Genomic_DNA"/>
</dbReference>
<sequence>MDKESPCVARVVLVGEYPEVHSQTGTAAGRAASSSGPSGPVNHSAIEAVGPMVGLRNEGEAVSKSTSLITCLRFRKSITRLKSASVEGEASC</sequence>
<evidence type="ECO:0000256" key="1">
    <source>
        <dbReference type="SAM" id="MobiDB-lite"/>
    </source>
</evidence>
<gene>
    <name evidence="2" type="ORF">ORAREDHAP_LOCUS8758</name>
</gene>
<evidence type="ECO:0000313" key="2">
    <source>
        <dbReference type="EMBL" id="CAB4297026.1"/>
    </source>
</evidence>
<name>A0A6J5W6C3_PRUAR</name>
<organism evidence="2 3">
    <name type="scientific">Prunus armeniaca</name>
    <name type="common">Apricot</name>
    <name type="synonym">Armeniaca vulgaris</name>
    <dbReference type="NCBI Taxonomy" id="36596"/>
    <lineage>
        <taxon>Eukaryota</taxon>
        <taxon>Viridiplantae</taxon>
        <taxon>Streptophyta</taxon>
        <taxon>Embryophyta</taxon>
        <taxon>Tracheophyta</taxon>
        <taxon>Spermatophyta</taxon>
        <taxon>Magnoliopsida</taxon>
        <taxon>eudicotyledons</taxon>
        <taxon>Gunneridae</taxon>
        <taxon>Pentapetalae</taxon>
        <taxon>rosids</taxon>
        <taxon>fabids</taxon>
        <taxon>Rosales</taxon>
        <taxon>Rosaceae</taxon>
        <taxon>Amygdaloideae</taxon>
        <taxon>Amygdaleae</taxon>
        <taxon>Prunus</taxon>
    </lineage>
</organism>
<reference evidence="3" key="1">
    <citation type="journal article" date="2020" name="Genome Biol.">
        <title>Gamete binning: chromosome-level and haplotype-resolved genome assembly enabled by high-throughput single-cell sequencing of gamete genomes.</title>
        <authorList>
            <person name="Campoy J.A."/>
            <person name="Sun H."/>
            <person name="Goel M."/>
            <person name="Jiao W.-B."/>
            <person name="Folz-Donahue K."/>
            <person name="Wang N."/>
            <person name="Rubio M."/>
            <person name="Liu C."/>
            <person name="Kukat C."/>
            <person name="Ruiz D."/>
            <person name="Huettel B."/>
            <person name="Schneeberger K."/>
        </authorList>
    </citation>
    <scope>NUCLEOTIDE SEQUENCE [LARGE SCALE GENOMIC DNA]</scope>
    <source>
        <strain evidence="3">cv. Rojo Pasion</strain>
    </source>
</reference>
<proteinExistence type="predicted"/>
<keyword evidence="3" id="KW-1185">Reference proteome</keyword>
<feature type="region of interest" description="Disordered" evidence="1">
    <location>
        <begin position="22"/>
        <end position="45"/>
    </location>
</feature>
<feature type="compositionally biased region" description="Low complexity" evidence="1">
    <location>
        <begin position="24"/>
        <end position="40"/>
    </location>
</feature>
<dbReference type="AlphaFoldDB" id="A0A6J5W6C3"/>
<protein>
    <submittedName>
        <fullName evidence="2">Uncharacterized protein</fullName>
    </submittedName>
</protein>